<evidence type="ECO:0000256" key="7">
    <source>
        <dbReference type="ARBA" id="ARBA00022792"/>
    </source>
</evidence>
<comment type="subunit">
    <text evidence="4">Complex I is composed of 45 different subunits.</text>
</comment>
<dbReference type="OrthoDB" id="286811at2759"/>
<evidence type="ECO:0000256" key="9">
    <source>
        <dbReference type="ARBA" id="ARBA00023128"/>
    </source>
</evidence>
<feature type="signal peptide" evidence="11">
    <location>
        <begin position="1"/>
        <end position="20"/>
    </location>
</feature>
<dbReference type="Proteomes" id="UP000267029">
    <property type="component" value="Unassembled WGS sequence"/>
</dbReference>
<accession>A0A0R3UAV0</accession>
<name>A0A0R3UAV0_MESCO</name>
<evidence type="ECO:0000313" key="13">
    <source>
        <dbReference type="Proteomes" id="UP000267029"/>
    </source>
</evidence>
<comment type="function">
    <text evidence="1">Accessory subunit of the mitochondrial membrane respiratory chain NADH dehydrogenase (Complex I), that is believed not to be involved in catalysis. Complex I functions in the transfer of electrons from NADH to the respiratory chain. The immediate electron acceptor for the enzyme is believed to be ubiquinone.</text>
</comment>
<gene>
    <name evidence="12" type="ORF">MCOS_LOCUS4049</name>
</gene>
<evidence type="ECO:0000256" key="11">
    <source>
        <dbReference type="SAM" id="SignalP"/>
    </source>
</evidence>
<dbReference type="GO" id="GO:0022904">
    <property type="term" value="P:respiratory electron transport chain"/>
    <property type="evidence" value="ECO:0007669"/>
    <property type="project" value="InterPro"/>
</dbReference>
<keyword evidence="7" id="KW-0999">Mitochondrion inner membrane</keyword>
<evidence type="ECO:0000256" key="10">
    <source>
        <dbReference type="ARBA" id="ARBA00023136"/>
    </source>
</evidence>
<evidence type="ECO:0000313" key="12">
    <source>
        <dbReference type="EMBL" id="VDD78046.1"/>
    </source>
</evidence>
<evidence type="ECO:0000256" key="4">
    <source>
        <dbReference type="ARBA" id="ARBA00011533"/>
    </source>
</evidence>
<keyword evidence="5" id="KW-0813">Transport</keyword>
<evidence type="ECO:0000256" key="2">
    <source>
        <dbReference type="ARBA" id="ARBA00004443"/>
    </source>
</evidence>
<keyword evidence="13" id="KW-1185">Reference proteome</keyword>
<keyword evidence="8" id="KW-0249">Electron transport</keyword>
<organism evidence="12 13">
    <name type="scientific">Mesocestoides corti</name>
    <name type="common">Flatworm</name>
    <dbReference type="NCBI Taxonomy" id="53468"/>
    <lineage>
        <taxon>Eukaryota</taxon>
        <taxon>Metazoa</taxon>
        <taxon>Spiralia</taxon>
        <taxon>Lophotrochozoa</taxon>
        <taxon>Platyhelminthes</taxon>
        <taxon>Cestoda</taxon>
        <taxon>Eucestoda</taxon>
        <taxon>Cyclophyllidea</taxon>
        <taxon>Mesocestoididae</taxon>
        <taxon>Mesocestoides</taxon>
    </lineage>
</organism>
<dbReference type="Pfam" id="PF04716">
    <property type="entry name" value="ETC_C1_NDUFA5"/>
    <property type="match status" value="1"/>
</dbReference>
<dbReference type="InterPro" id="IPR006806">
    <property type="entry name" value="NDUFA5"/>
</dbReference>
<comment type="subcellular location">
    <subcellularLocation>
        <location evidence="2">Mitochondrion inner membrane</location>
        <topology evidence="2">Peripheral membrane protein</topology>
        <orientation evidence="2">Matrix side</orientation>
    </subcellularLocation>
</comment>
<keyword evidence="11" id="KW-0732">Signal</keyword>
<keyword evidence="10" id="KW-0472">Membrane</keyword>
<dbReference type="AlphaFoldDB" id="A0A0R3UAV0"/>
<dbReference type="PANTHER" id="PTHR12653">
    <property type="entry name" value="NADH-UBIQUINONE OXIDOREDUCTASE 13 KD-B SUBUNIT"/>
    <property type="match status" value="1"/>
</dbReference>
<keyword evidence="9" id="KW-0496">Mitochondrion</keyword>
<evidence type="ECO:0000256" key="1">
    <source>
        <dbReference type="ARBA" id="ARBA00003195"/>
    </source>
</evidence>
<proteinExistence type="inferred from homology"/>
<evidence type="ECO:0008006" key="14">
    <source>
        <dbReference type="Google" id="ProtNLM"/>
    </source>
</evidence>
<dbReference type="PANTHER" id="PTHR12653:SF0">
    <property type="entry name" value="NADH DEHYDROGENASE [UBIQUINONE] 1 ALPHA SUBCOMPLEX SUBUNIT 5"/>
    <property type="match status" value="1"/>
</dbReference>
<feature type="chain" id="PRO_5030017474" description="NADH dehydrogenase [ubiquinone] 1 alpha subcomplex subunit 5" evidence="11">
    <location>
        <begin position="21"/>
        <end position="119"/>
    </location>
</feature>
<protein>
    <recommendedName>
        <fullName evidence="14">NADH dehydrogenase [ubiquinone] 1 alpha subcomplex subunit 5</fullName>
    </recommendedName>
</protein>
<evidence type="ECO:0000256" key="8">
    <source>
        <dbReference type="ARBA" id="ARBA00022982"/>
    </source>
</evidence>
<feature type="non-terminal residue" evidence="12">
    <location>
        <position position="1"/>
    </location>
</feature>
<evidence type="ECO:0000256" key="6">
    <source>
        <dbReference type="ARBA" id="ARBA00022660"/>
    </source>
</evidence>
<dbReference type="STRING" id="53468.A0A0R3UAV0"/>
<sequence length="119" mass="13619">SNFFFIIVLKTTNLTGLAVAKAPHKSLRAVYSRILTILQLMPNTAAYRVHTEKLVNERLELIDKTSDVSELEKKIDCGQIEEVIAQAKNEYELAKNMLKWKPWEPLVGDAPVAQWKWPL</sequence>
<evidence type="ECO:0000256" key="3">
    <source>
        <dbReference type="ARBA" id="ARBA00010261"/>
    </source>
</evidence>
<reference evidence="12 13" key="1">
    <citation type="submission" date="2018-10" db="EMBL/GenBank/DDBJ databases">
        <authorList>
            <consortium name="Pathogen Informatics"/>
        </authorList>
    </citation>
    <scope>NUCLEOTIDE SEQUENCE [LARGE SCALE GENOMIC DNA]</scope>
</reference>
<comment type="similarity">
    <text evidence="3">Belongs to the complex I NDUFA5 subunit family.</text>
</comment>
<evidence type="ECO:0000256" key="5">
    <source>
        <dbReference type="ARBA" id="ARBA00022448"/>
    </source>
</evidence>
<dbReference type="EMBL" id="UXSR01001215">
    <property type="protein sequence ID" value="VDD78046.1"/>
    <property type="molecule type" value="Genomic_DNA"/>
</dbReference>
<dbReference type="GO" id="GO:0005743">
    <property type="term" value="C:mitochondrial inner membrane"/>
    <property type="evidence" value="ECO:0007669"/>
    <property type="project" value="UniProtKB-SubCell"/>
</dbReference>
<keyword evidence="6" id="KW-0679">Respiratory chain</keyword>